<accession>A0A0P1B818</accession>
<dbReference type="Proteomes" id="UP000054928">
    <property type="component" value="Unassembled WGS sequence"/>
</dbReference>
<dbReference type="RefSeq" id="XP_024586414.1">
    <property type="nucleotide sequence ID" value="XM_024721302.1"/>
</dbReference>
<dbReference type="AlphaFoldDB" id="A0A0P1B818"/>
<proteinExistence type="predicted"/>
<dbReference type="GeneID" id="36402829"/>
<name>A0A0P1B818_PLAHL</name>
<dbReference type="EMBL" id="CCYD01003101">
    <property type="protein sequence ID" value="CEG50045.1"/>
    <property type="molecule type" value="Genomic_DNA"/>
</dbReference>
<evidence type="ECO:0000313" key="1">
    <source>
        <dbReference type="EMBL" id="CEG50045.1"/>
    </source>
</evidence>
<keyword evidence="2" id="KW-1185">Reference proteome</keyword>
<organism evidence="1 2">
    <name type="scientific">Plasmopara halstedii</name>
    <name type="common">Downy mildew of sunflower</name>
    <dbReference type="NCBI Taxonomy" id="4781"/>
    <lineage>
        <taxon>Eukaryota</taxon>
        <taxon>Sar</taxon>
        <taxon>Stramenopiles</taxon>
        <taxon>Oomycota</taxon>
        <taxon>Peronosporomycetes</taxon>
        <taxon>Peronosporales</taxon>
        <taxon>Peronosporaceae</taxon>
        <taxon>Plasmopara</taxon>
    </lineage>
</organism>
<reference evidence="2" key="1">
    <citation type="submission" date="2014-09" db="EMBL/GenBank/DDBJ databases">
        <authorList>
            <person name="Sharma Rahul"/>
            <person name="Thines Marco"/>
        </authorList>
    </citation>
    <scope>NUCLEOTIDE SEQUENCE [LARGE SCALE GENOMIC DNA]</scope>
</reference>
<sequence>MNYRPVAMTNPRTCGSLLELAITQTLTHYDSHLCEYGPSSVPLTYDLTPVLFAPMGTNFAL</sequence>
<protein>
    <submittedName>
        <fullName evidence="1">Uncharacterized protein</fullName>
    </submittedName>
</protein>
<evidence type="ECO:0000313" key="2">
    <source>
        <dbReference type="Proteomes" id="UP000054928"/>
    </source>
</evidence>